<accession>A0ABY5GYD1</accession>
<dbReference type="Gene3D" id="3.10.590.10">
    <property type="entry name" value="ph1033 like domains"/>
    <property type="match status" value="1"/>
</dbReference>
<comment type="similarity">
    <text evidence="1">Belongs to the UPF0310 family.</text>
</comment>
<reference evidence="3" key="1">
    <citation type="submission" date="2021-04" db="EMBL/GenBank/DDBJ databases">
        <title>Oceanospirillales bacteria with DddD are important DMSP degraders in coastal seawater.</title>
        <authorList>
            <person name="Liu J."/>
        </authorList>
    </citation>
    <scope>NUCLEOTIDE SEQUENCE</scope>
    <source>
        <strain evidence="3">GY6</strain>
    </source>
</reference>
<dbReference type="InterPro" id="IPR002740">
    <property type="entry name" value="EVE_domain"/>
</dbReference>
<dbReference type="SUPFAM" id="SSF88697">
    <property type="entry name" value="PUA domain-like"/>
    <property type="match status" value="1"/>
</dbReference>
<dbReference type="InterPro" id="IPR015947">
    <property type="entry name" value="PUA-like_sf"/>
</dbReference>
<dbReference type="NCBIfam" id="NF002616">
    <property type="entry name" value="PRK02268.1-2"/>
    <property type="match status" value="1"/>
</dbReference>
<dbReference type="Proteomes" id="UP001059950">
    <property type="component" value="Chromosome"/>
</dbReference>
<keyword evidence="4" id="KW-1185">Reference proteome</keyword>
<dbReference type="CDD" id="cd21132">
    <property type="entry name" value="EVE-like"/>
    <property type="match status" value="1"/>
</dbReference>
<evidence type="ECO:0000256" key="1">
    <source>
        <dbReference type="HAMAP-Rule" id="MF_00771"/>
    </source>
</evidence>
<dbReference type="EMBL" id="CP073344">
    <property type="protein sequence ID" value="UTW05026.1"/>
    <property type="molecule type" value="Genomic_DNA"/>
</dbReference>
<name>A0ABY5GYD1_9GAMM</name>
<dbReference type="Pfam" id="PF01878">
    <property type="entry name" value="EVE"/>
    <property type="match status" value="1"/>
</dbReference>
<gene>
    <name evidence="3" type="ORF">KDX31_08520</name>
</gene>
<evidence type="ECO:0000313" key="3">
    <source>
        <dbReference type="EMBL" id="UTW05026.1"/>
    </source>
</evidence>
<protein>
    <recommendedName>
        <fullName evidence="1">UPF0310 protein KDX31_08520</fullName>
    </recommendedName>
</protein>
<proteinExistence type="inferred from homology"/>
<evidence type="ECO:0000313" key="4">
    <source>
        <dbReference type="Proteomes" id="UP001059950"/>
    </source>
</evidence>
<organism evidence="3 4">
    <name type="scientific">Amphritea atlantica</name>
    <dbReference type="NCBI Taxonomy" id="355243"/>
    <lineage>
        <taxon>Bacteria</taxon>
        <taxon>Pseudomonadati</taxon>
        <taxon>Pseudomonadota</taxon>
        <taxon>Gammaproteobacteria</taxon>
        <taxon>Oceanospirillales</taxon>
        <taxon>Oceanospirillaceae</taxon>
        <taxon>Amphritea</taxon>
    </lineage>
</organism>
<sequence>MKRHWIAVASADHVRIGKSAGFMQVCHGKAAPLKRISPGDSVVYYSPVETQGDKVRLQAFTGLGCVKPGEPYQVDLDDGFQPFRRNVCWFDTREVAIVPLLDQLELSAGKKHWGYRFRFGLLQISEQDLKLIYAAMVR</sequence>
<feature type="domain" description="EVE" evidence="2">
    <location>
        <begin position="4"/>
        <end position="134"/>
    </location>
</feature>
<dbReference type="HAMAP" id="MF_00771">
    <property type="entry name" value="UPF0310"/>
    <property type="match status" value="1"/>
</dbReference>
<evidence type="ECO:0000259" key="2">
    <source>
        <dbReference type="Pfam" id="PF01878"/>
    </source>
</evidence>
<dbReference type="InterPro" id="IPR022996">
    <property type="entry name" value="UPF0310"/>
</dbReference>